<feature type="region of interest" description="Disordered" evidence="11">
    <location>
        <begin position="33"/>
        <end position="114"/>
    </location>
</feature>
<organism evidence="12 13">
    <name type="scientific">Cyclopterus lumpus</name>
    <name type="common">Lumpsucker</name>
    <dbReference type="NCBI Taxonomy" id="8103"/>
    <lineage>
        <taxon>Eukaryota</taxon>
        <taxon>Metazoa</taxon>
        <taxon>Chordata</taxon>
        <taxon>Craniata</taxon>
        <taxon>Vertebrata</taxon>
        <taxon>Euteleostomi</taxon>
        <taxon>Actinopterygii</taxon>
        <taxon>Neopterygii</taxon>
        <taxon>Teleostei</taxon>
        <taxon>Neoteleostei</taxon>
        <taxon>Acanthomorphata</taxon>
        <taxon>Eupercaria</taxon>
        <taxon>Perciformes</taxon>
        <taxon>Cottioidei</taxon>
        <taxon>Cottales</taxon>
        <taxon>Cyclopteridae</taxon>
        <taxon>Cyclopterus</taxon>
    </lineage>
</organism>
<evidence type="ECO:0000313" key="12">
    <source>
        <dbReference type="Ensembl" id="ENSCLMP00005042754.1"/>
    </source>
</evidence>
<dbReference type="FunFam" id="3.40.50.720:FF:000288">
    <property type="entry name" value="2,4-dienoyl-CoA reductase, mitochondrial"/>
    <property type="match status" value="1"/>
</dbReference>
<dbReference type="PANTHER" id="PTHR43658">
    <property type="entry name" value="SHORT-CHAIN DEHYDROGENASE/REDUCTASE"/>
    <property type="match status" value="1"/>
</dbReference>
<dbReference type="GeneTree" id="ENSGT00940000153801"/>
<feature type="compositionally biased region" description="Low complexity" evidence="11">
    <location>
        <begin position="33"/>
        <end position="106"/>
    </location>
</feature>
<comment type="catalytic activity">
    <reaction evidence="5">
        <text>a (2E,4E)-dienoyl-CoA + NADPH + H(+) = a 4,5-saturated-(3E)-enoyl-CoA + NADP(+)</text>
        <dbReference type="Rhea" id="RHEA:45912"/>
        <dbReference type="ChEBI" id="CHEBI:15378"/>
        <dbReference type="ChEBI" id="CHEBI:57783"/>
        <dbReference type="ChEBI" id="CHEBI:58349"/>
        <dbReference type="ChEBI" id="CHEBI:85101"/>
        <dbReference type="ChEBI" id="CHEBI:85493"/>
        <dbReference type="EC" id="1.3.1.124"/>
    </reaction>
</comment>
<reference evidence="12" key="1">
    <citation type="submission" date="2025-08" db="UniProtKB">
        <authorList>
            <consortium name="Ensembl"/>
        </authorList>
    </citation>
    <scope>IDENTIFICATION</scope>
</reference>
<keyword evidence="13" id="KW-1185">Reference proteome</keyword>
<comment type="similarity">
    <text evidence="3">Belongs to the short-chain dehydrogenases/reductases (SDR) family. 2,4-dienoyl-CoA reductase subfamily.</text>
</comment>
<evidence type="ECO:0000256" key="8">
    <source>
        <dbReference type="ARBA" id="ARBA00056513"/>
    </source>
</evidence>
<comment type="catalytic activity">
    <reaction evidence="7">
        <text>(2E,4E)-hexadienoyl-CoA + NADPH + H(+) = (3E)-hexenoyl-CoA + NADP(+)</text>
        <dbReference type="Rhea" id="RHEA:44912"/>
        <dbReference type="ChEBI" id="CHEBI:15378"/>
        <dbReference type="ChEBI" id="CHEBI:57783"/>
        <dbReference type="ChEBI" id="CHEBI:58349"/>
        <dbReference type="ChEBI" id="CHEBI:84788"/>
        <dbReference type="ChEBI" id="CHEBI:84790"/>
    </reaction>
</comment>
<keyword evidence="1" id="KW-0521">NADP</keyword>
<sequence>MAASLFWRKAELLRSARTSVHPLWIHCSAALPQQSGSPPLPQQSGSPLPQQSGSPLPQQSGSPPLPQQSGSPLPQQSGSPPLPQQSGSPPLPQQSGSPPLPQQSGSPPLPQAAFFPPVEDAMLATGSFNNRVAFITGGGTGLGRAMTTTLSQLGAQCVIASRKLDVLQKTAEEITSQTGNKVHVVQCDVRDPEAVSRCVDQVESLTGLPDVIINNAAGNFVCPSEHLSPNAWKSITDIVLNGTAFITLELGKRLIQSQRGASFLAITTIYAESGSGFVVPSASAKAGVEALYKSLASEWGRYGHRFNIIQPGPIRTKGAFSRLDPTGDFEKKMIGRIPTGRLGTPTEIANLAAYMSSDYASWMSGAVVRFDGGEYVSMAGEFNELRRLTPDQWKMIGIMTRSAKGS</sequence>
<proteinExistence type="inferred from homology"/>
<protein>
    <recommendedName>
        <fullName evidence="9">2,4-dienoyl-CoA reductase [(3E)-enoyl-CoA-producing], mitochondrial</fullName>
        <ecNumber evidence="4">1.3.1.124</ecNumber>
    </recommendedName>
    <alternativeName>
        <fullName evidence="10">2,4-dienoyl-CoA reductase [NADPH]</fullName>
    </alternativeName>
</protein>
<evidence type="ECO:0000256" key="3">
    <source>
        <dbReference type="ARBA" id="ARBA00025787"/>
    </source>
</evidence>
<dbReference type="RefSeq" id="XP_034410322.1">
    <property type="nucleotide sequence ID" value="XM_034554431.1"/>
</dbReference>
<evidence type="ECO:0000256" key="5">
    <source>
        <dbReference type="ARBA" id="ARBA00048009"/>
    </source>
</evidence>
<gene>
    <name evidence="12" type="primary">decr1</name>
</gene>
<dbReference type="CTD" id="1666"/>
<reference evidence="12" key="2">
    <citation type="submission" date="2025-09" db="UniProtKB">
        <authorList>
            <consortium name="Ensembl"/>
        </authorList>
    </citation>
    <scope>IDENTIFICATION</scope>
</reference>
<dbReference type="Ensembl" id="ENSCLMT00005044292.1">
    <property type="protein sequence ID" value="ENSCLMP00005042754.1"/>
    <property type="gene ID" value="ENSCLMG00005019913.1"/>
</dbReference>
<evidence type="ECO:0000256" key="2">
    <source>
        <dbReference type="ARBA" id="ARBA00023002"/>
    </source>
</evidence>
<dbReference type="InterPro" id="IPR036291">
    <property type="entry name" value="NAD(P)-bd_dom_sf"/>
</dbReference>
<dbReference type="Gene3D" id="3.40.50.720">
    <property type="entry name" value="NAD(P)-binding Rossmann-like Domain"/>
    <property type="match status" value="1"/>
</dbReference>
<dbReference type="EC" id="1.3.1.124" evidence="4"/>
<accession>A0A8C3G8V9</accession>
<evidence type="ECO:0000256" key="10">
    <source>
        <dbReference type="ARBA" id="ARBA00083462"/>
    </source>
</evidence>
<name>A0A8C3G8V9_CYCLU</name>
<dbReference type="Proteomes" id="UP000694565">
    <property type="component" value="Unplaced"/>
</dbReference>
<evidence type="ECO:0000256" key="4">
    <source>
        <dbReference type="ARBA" id="ARBA00026117"/>
    </source>
</evidence>
<dbReference type="GO" id="GO:0008670">
    <property type="term" value="F:2,4-dienoyl-CoA reductase (NADPH) activity"/>
    <property type="evidence" value="ECO:0007669"/>
    <property type="project" value="TreeGrafter"/>
</dbReference>
<evidence type="ECO:0000256" key="6">
    <source>
        <dbReference type="ARBA" id="ARBA00048340"/>
    </source>
</evidence>
<evidence type="ECO:0000256" key="9">
    <source>
        <dbReference type="ARBA" id="ARBA00068546"/>
    </source>
</evidence>
<dbReference type="SUPFAM" id="SSF51735">
    <property type="entry name" value="NAD(P)-binding Rossmann-fold domains"/>
    <property type="match status" value="1"/>
</dbReference>
<comment type="catalytic activity">
    <reaction evidence="6">
        <text>a (2E,4Z)-dienoyl-CoA + NADPH + H(+) = a 4,5-saturated-(3E)-enoyl-CoA + NADP(+)</text>
        <dbReference type="Rhea" id="RHEA:61892"/>
        <dbReference type="ChEBI" id="CHEBI:15378"/>
        <dbReference type="ChEBI" id="CHEBI:57783"/>
        <dbReference type="ChEBI" id="CHEBI:58349"/>
        <dbReference type="ChEBI" id="CHEBI:85099"/>
        <dbReference type="ChEBI" id="CHEBI:85493"/>
        <dbReference type="EC" id="1.3.1.124"/>
    </reaction>
</comment>
<dbReference type="GeneID" id="117745858"/>
<evidence type="ECO:0000313" key="13">
    <source>
        <dbReference type="Proteomes" id="UP000694565"/>
    </source>
</evidence>
<dbReference type="Pfam" id="PF13561">
    <property type="entry name" value="adh_short_C2"/>
    <property type="match status" value="1"/>
</dbReference>
<dbReference type="GO" id="GO:0006635">
    <property type="term" value="P:fatty acid beta-oxidation"/>
    <property type="evidence" value="ECO:0007669"/>
    <property type="project" value="TreeGrafter"/>
</dbReference>
<dbReference type="AlphaFoldDB" id="A0A8C3G8V9"/>
<keyword evidence="2" id="KW-0560">Oxidoreductase</keyword>
<dbReference type="GO" id="GO:0005739">
    <property type="term" value="C:mitochondrion"/>
    <property type="evidence" value="ECO:0007669"/>
    <property type="project" value="TreeGrafter"/>
</dbReference>
<evidence type="ECO:0000256" key="11">
    <source>
        <dbReference type="SAM" id="MobiDB-lite"/>
    </source>
</evidence>
<comment type="function">
    <text evidence="8">Auxiliary enzyme of beta-oxidation. It participates in the metabolism of unsaturated fatty enoyl-CoA esters having double bonds in both even- and odd-numbered positions in mitochondria. Catalyzes the NADP-dependent reduction of 2,4-dienoyl-CoA to yield trans-3-enoyl-CoA.</text>
</comment>
<evidence type="ECO:0000256" key="1">
    <source>
        <dbReference type="ARBA" id="ARBA00022857"/>
    </source>
</evidence>
<dbReference type="InterPro" id="IPR002347">
    <property type="entry name" value="SDR_fam"/>
</dbReference>
<dbReference type="PRINTS" id="PR00081">
    <property type="entry name" value="GDHRDH"/>
</dbReference>
<dbReference type="PANTHER" id="PTHR43658:SF14">
    <property type="entry name" value="2,4-DIENOYL-COA REDUCTASE [(3E)-ENOYL-COA-PRODUCING], MITOCHONDRIAL"/>
    <property type="match status" value="1"/>
</dbReference>
<evidence type="ECO:0000256" key="7">
    <source>
        <dbReference type="ARBA" id="ARBA00051442"/>
    </source>
</evidence>
<dbReference type="CDD" id="cd05369">
    <property type="entry name" value="TER_DECR_SDR_a"/>
    <property type="match status" value="1"/>
</dbReference>